<name>A0A163C0P2_9FLAO</name>
<sequence>MINIGLAQFQHSFGTEQSEMGRSLTQLQKVEKGYLVAGYTSRNFIGSLEATLVKTDLNGNQIWSRVYGGQDFEYFNSVRQSTNFSPNNPAAYVAAGITRSFGFGGGDALLIGTNVNGAPVFSKVYGRDQYDAAHCVQNIKDENGRPGYIMVGETRSYSQSLPRTNMYVVRTDDQGNLTRATVIGGKGDQRGLWIEQTRDGGYIITGSSTDFDCGGSATLVNPPTDIFVVKLKPDLNIEWQRVIGYPKELDPMRRYLNVGTCIKQGRNGNYVLTGYTNSFGINNSFDAFLMYLRSNGDFMGMKTYGTERNEYGRSLQITASATGSPLYTIVGDQFTSTRKALLFQADAGGNFLWGYNYGRTGQEMGTELVRDDFDKGFAFTGYTTTIGAGATDIYLVETTDTGKSTPQCEREIKLEVFKHEPCLTKIAEQIFVDEFRKIDPKVIRMEYKQDRCGIAISGKTDDIKDINEESGVSLFPNPAKNLLTIDVKRKSKTTYGGVFDIQGKEVIQNIQIGETGKTIVATETLEPGVYIVKLKTENGETLVKKFFKE</sequence>
<comment type="caution">
    <text evidence="3">The sequence shown here is derived from an EMBL/GenBank/DDBJ whole genome shotgun (WGS) entry which is preliminary data.</text>
</comment>
<accession>A0A163C0P2</accession>
<dbReference type="PANTHER" id="PTHR42754">
    <property type="entry name" value="ENDOGLUCANASE"/>
    <property type="match status" value="1"/>
</dbReference>
<keyword evidence="1" id="KW-0732">Signal</keyword>
<evidence type="ECO:0000259" key="2">
    <source>
        <dbReference type="Pfam" id="PF18962"/>
    </source>
</evidence>
<proteinExistence type="predicted"/>
<feature type="domain" description="Secretion system C-terminal sorting" evidence="2">
    <location>
        <begin position="474"/>
        <end position="546"/>
    </location>
</feature>
<evidence type="ECO:0000313" key="3">
    <source>
        <dbReference type="EMBL" id="KZS41953.1"/>
    </source>
</evidence>
<dbReference type="Proteomes" id="UP000076715">
    <property type="component" value="Unassembled WGS sequence"/>
</dbReference>
<organism evidence="3 4">
    <name type="scientific">Aquimarina aggregata</name>
    <dbReference type="NCBI Taxonomy" id="1642818"/>
    <lineage>
        <taxon>Bacteria</taxon>
        <taxon>Pseudomonadati</taxon>
        <taxon>Bacteroidota</taxon>
        <taxon>Flavobacteriia</taxon>
        <taxon>Flavobacteriales</taxon>
        <taxon>Flavobacteriaceae</taxon>
        <taxon>Aquimarina</taxon>
    </lineage>
</organism>
<gene>
    <name evidence="3" type="ORF">AWE51_00480</name>
</gene>
<dbReference type="AlphaFoldDB" id="A0A163C0P2"/>
<evidence type="ECO:0000313" key="4">
    <source>
        <dbReference type="Proteomes" id="UP000076715"/>
    </source>
</evidence>
<dbReference type="NCBIfam" id="TIGR04183">
    <property type="entry name" value="Por_Secre_tail"/>
    <property type="match status" value="1"/>
</dbReference>
<dbReference type="STRING" id="1642818.AWE51_00480"/>
<dbReference type="EMBL" id="LQRT01000002">
    <property type="protein sequence ID" value="KZS41953.1"/>
    <property type="molecule type" value="Genomic_DNA"/>
</dbReference>
<keyword evidence="4" id="KW-1185">Reference proteome</keyword>
<reference evidence="3 4" key="1">
    <citation type="submission" date="2016-01" db="EMBL/GenBank/DDBJ databases">
        <title>The draft genome sequence of Aquimarina sp. RZW4-3-2.</title>
        <authorList>
            <person name="Wang Y."/>
        </authorList>
    </citation>
    <scope>NUCLEOTIDE SEQUENCE [LARGE SCALE GENOMIC DNA]</scope>
    <source>
        <strain evidence="3 4">RZW4-3-2</strain>
    </source>
</reference>
<protein>
    <recommendedName>
        <fullName evidence="2">Secretion system C-terminal sorting domain-containing protein</fullName>
    </recommendedName>
</protein>
<dbReference type="PANTHER" id="PTHR42754:SF1">
    <property type="entry name" value="LIPOPROTEIN"/>
    <property type="match status" value="1"/>
</dbReference>
<dbReference type="Pfam" id="PF18962">
    <property type="entry name" value="Por_Secre_tail"/>
    <property type="match status" value="1"/>
</dbReference>
<evidence type="ECO:0000256" key="1">
    <source>
        <dbReference type="ARBA" id="ARBA00022729"/>
    </source>
</evidence>
<dbReference type="InterPro" id="IPR026444">
    <property type="entry name" value="Secre_tail"/>
</dbReference>